<evidence type="ECO:0000313" key="2">
    <source>
        <dbReference type="EMBL" id="OJF12181.1"/>
    </source>
</evidence>
<dbReference type="InterPro" id="IPR003495">
    <property type="entry name" value="CobW/HypB/UreG_nucleotide-bd"/>
</dbReference>
<name>A0A1K0FH76_9ACTN</name>
<dbReference type="InterPro" id="IPR011629">
    <property type="entry name" value="CobW-like_C"/>
</dbReference>
<dbReference type="Proteomes" id="UP000182486">
    <property type="component" value="Unassembled WGS sequence"/>
</dbReference>
<protein>
    <recommendedName>
        <fullName evidence="1">CobW C-terminal domain-containing protein</fullName>
    </recommendedName>
</protein>
<keyword evidence="3" id="KW-1185">Reference proteome</keyword>
<evidence type="ECO:0000259" key="1">
    <source>
        <dbReference type="SMART" id="SM00833"/>
    </source>
</evidence>
<dbReference type="Gene3D" id="3.40.50.300">
    <property type="entry name" value="P-loop containing nucleotide triphosphate hydrolases"/>
    <property type="match status" value="1"/>
</dbReference>
<accession>A0A1K0FH76</accession>
<organism evidence="2 3">
    <name type="scientific">Couchioplanes caeruleus subsp. caeruleus</name>
    <dbReference type="NCBI Taxonomy" id="56427"/>
    <lineage>
        <taxon>Bacteria</taxon>
        <taxon>Bacillati</taxon>
        <taxon>Actinomycetota</taxon>
        <taxon>Actinomycetes</taxon>
        <taxon>Micromonosporales</taxon>
        <taxon>Micromonosporaceae</taxon>
        <taxon>Couchioplanes</taxon>
    </lineage>
</organism>
<dbReference type="InterPro" id="IPR051927">
    <property type="entry name" value="Zn_Chap_cDPG_Synth"/>
</dbReference>
<comment type="caution">
    <text evidence="2">The sequence shown here is derived from an EMBL/GenBank/DDBJ whole genome shotgun (WGS) entry which is preliminary data.</text>
</comment>
<dbReference type="Pfam" id="PF07683">
    <property type="entry name" value="CobW_C"/>
    <property type="match status" value="1"/>
</dbReference>
<dbReference type="SUPFAM" id="SSF90002">
    <property type="entry name" value="Hypothetical protein YjiA, C-terminal domain"/>
    <property type="match status" value="1"/>
</dbReference>
<dbReference type="PANTHER" id="PTHR43603:SF1">
    <property type="entry name" value="ZINC-REGULATED GTPASE METALLOPROTEIN ACTIVATOR 1"/>
    <property type="match status" value="1"/>
</dbReference>
<gene>
    <name evidence="2" type="ORF">BG844_22100</name>
</gene>
<dbReference type="InterPro" id="IPR027417">
    <property type="entry name" value="P-loop_NTPase"/>
</dbReference>
<dbReference type="RefSeq" id="WP_071807255.1">
    <property type="nucleotide sequence ID" value="NZ_MEIA01000234.1"/>
</dbReference>
<evidence type="ECO:0000313" key="3">
    <source>
        <dbReference type="Proteomes" id="UP000182486"/>
    </source>
</evidence>
<feature type="domain" description="CobW C-terminal" evidence="1">
    <location>
        <begin position="271"/>
        <end position="387"/>
    </location>
</feature>
<dbReference type="AlphaFoldDB" id="A0A1K0FH76"/>
<reference evidence="2 3" key="1">
    <citation type="submission" date="2016-09" db="EMBL/GenBank/DDBJ databases">
        <title>Couchioplanes caeruleus draft genome sequence.</title>
        <authorList>
            <person name="Sheehan J."/>
            <person name="Caffrey P."/>
        </authorList>
    </citation>
    <scope>NUCLEOTIDE SEQUENCE [LARGE SCALE GENOMIC DNA]</scope>
    <source>
        <strain evidence="2 3">DSM 43634</strain>
    </source>
</reference>
<dbReference type="Pfam" id="PF02492">
    <property type="entry name" value="cobW"/>
    <property type="match status" value="1"/>
</dbReference>
<sequence>MNTRAATTAAPHDLDNRARVTVVSGFSPTATLAAGEVLLRDDDRPLLLHYDISRIRTGTVRRIVRTAERTIEDTVVSLVQACVSCTLRDDVIPSLARLSRHHPGRDLLLALPEAIDPEEIATACRHRAVHGSALSDLLHVDSFVTVVDAAAFLDDLSSTDDLRDRDLHAAPGDGRSVAQVVARQVEFCDTVVIWGRPADVYQAARLTALVQRLTPWAAYVHVEDPATSDDRELAARLLRTGRHDPLTPGILSRALECRPIGVHDLEGTRGATSLLFDSRRPFHPHRLHDALPRLTGDALRGRGQLWIASQPAAVIGWETAGQAISMTSLGPWLAALPRERWHETSVLRRLAADATWDPYYGDRRTALAFIGLDSDTAALSDVLTGCLLTEAELAAGADSWSELTDPFADSVRSTRRVWRP</sequence>
<proteinExistence type="predicted"/>
<dbReference type="EMBL" id="MEIA01000234">
    <property type="protein sequence ID" value="OJF12181.1"/>
    <property type="molecule type" value="Genomic_DNA"/>
</dbReference>
<dbReference type="PANTHER" id="PTHR43603">
    <property type="entry name" value="COBW DOMAIN-CONTAINING PROTEIN DDB_G0274527"/>
    <property type="match status" value="1"/>
</dbReference>
<dbReference type="SMART" id="SM00833">
    <property type="entry name" value="CobW_C"/>
    <property type="match status" value="1"/>
</dbReference>